<dbReference type="InterPro" id="IPR014710">
    <property type="entry name" value="RmlC-like_jellyroll"/>
</dbReference>
<dbReference type="EMBL" id="CAMPGE010022576">
    <property type="protein sequence ID" value="CAI2380612.1"/>
    <property type="molecule type" value="Genomic_DNA"/>
</dbReference>
<feature type="region of interest" description="Disordered" evidence="1">
    <location>
        <begin position="1"/>
        <end position="37"/>
    </location>
</feature>
<evidence type="ECO:0000259" key="2">
    <source>
        <dbReference type="PROSITE" id="PS50042"/>
    </source>
</evidence>
<protein>
    <recommendedName>
        <fullName evidence="2">Cyclic nucleotide-binding domain-containing protein</fullName>
    </recommendedName>
</protein>
<name>A0AAD1XZA1_EUPCR</name>
<dbReference type="SUPFAM" id="SSF51206">
    <property type="entry name" value="cAMP-binding domain-like"/>
    <property type="match status" value="1"/>
</dbReference>
<dbReference type="InterPro" id="IPR018490">
    <property type="entry name" value="cNMP-bd_dom_sf"/>
</dbReference>
<evidence type="ECO:0000256" key="1">
    <source>
        <dbReference type="SAM" id="MobiDB-lite"/>
    </source>
</evidence>
<keyword evidence="4" id="KW-1185">Reference proteome</keyword>
<dbReference type="Proteomes" id="UP001295684">
    <property type="component" value="Unassembled WGS sequence"/>
</dbReference>
<feature type="region of interest" description="Disordered" evidence="1">
    <location>
        <begin position="97"/>
        <end position="118"/>
    </location>
</feature>
<dbReference type="PROSITE" id="PS50042">
    <property type="entry name" value="CNMP_BINDING_3"/>
    <property type="match status" value="1"/>
</dbReference>
<accession>A0AAD1XZA1</accession>
<dbReference type="InterPro" id="IPR000595">
    <property type="entry name" value="cNMP-bd_dom"/>
</dbReference>
<dbReference type="Gene3D" id="2.60.120.10">
    <property type="entry name" value="Jelly Rolls"/>
    <property type="match status" value="1"/>
</dbReference>
<evidence type="ECO:0000313" key="3">
    <source>
        <dbReference type="EMBL" id="CAI2380612.1"/>
    </source>
</evidence>
<comment type="caution">
    <text evidence="3">The sequence shown here is derived from an EMBL/GenBank/DDBJ whole genome shotgun (WGS) entry which is preliminary data.</text>
</comment>
<reference evidence="3" key="1">
    <citation type="submission" date="2023-07" db="EMBL/GenBank/DDBJ databases">
        <authorList>
            <consortium name="AG Swart"/>
            <person name="Singh M."/>
            <person name="Singh A."/>
            <person name="Seah K."/>
            <person name="Emmerich C."/>
        </authorList>
    </citation>
    <scope>NUCLEOTIDE SEQUENCE</scope>
    <source>
        <strain evidence="3">DP1</strain>
    </source>
</reference>
<dbReference type="AlphaFoldDB" id="A0AAD1XZA1"/>
<organism evidence="3 4">
    <name type="scientific">Euplotes crassus</name>
    <dbReference type="NCBI Taxonomy" id="5936"/>
    <lineage>
        <taxon>Eukaryota</taxon>
        <taxon>Sar</taxon>
        <taxon>Alveolata</taxon>
        <taxon>Ciliophora</taxon>
        <taxon>Intramacronucleata</taxon>
        <taxon>Spirotrichea</taxon>
        <taxon>Hypotrichia</taxon>
        <taxon>Euplotida</taxon>
        <taxon>Euplotidae</taxon>
        <taxon>Moneuplotes</taxon>
    </lineage>
</organism>
<gene>
    <name evidence="3" type="ORF">ECRASSUSDP1_LOCUS22048</name>
</gene>
<proteinExistence type="predicted"/>
<feature type="compositionally biased region" description="Basic and acidic residues" evidence="1">
    <location>
        <begin position="104"/>
        <end position="114"/>
    </location>
</feature>
<sequence length="285" mass="33129">MELSKVSIKQKTNSNDTSTHPDNLNPCSTSDKDSEKEIAKAINEKEEEKAQIIKKKSSSRDGFPKLVQEDVNLGQVIRILKKEKIEDSDAEILQNYFQNDQLSDENKEENKKTQDSSAKPATNKFFADFMNENGVEALYDCYKSLKYSLIKKGQHVMRQGDYGDTYYIILKGKTSVLINMEVTYEWVCSPIDTTPGNIFKRNLKDFTNAFKEFIEKYDYILESKEKQRFLHEIKHYFPGVVKSRNSANSGREYYIEDIEKAKEIIKEGIEMQTFLKTHDFMRAKL</sequence>
<feature type="compositionally biased region" description="Polar residues" evidence="1">
    <location>
        <begin position="7"/>
        <end position="29"/>
    </location>
</feature>
<evidence type="ECO:0000313" key="4">
    <source>
        <dbReference type="Proteomes" id="UP001295684"/>
    </source>
</evidence>
<feature type="domain" description="Cyclic nucleotide-binding" evidence="2">
    <location>
        <begin position="126"/>
        <end position="179"/>
    </location>
</feature>